<proteinExistence type="predicted"/>
<dbReference type="InterPro" id="IPR029058">
    <property type="entry name" value="AB_hydrolase_fold"/>
</dbReference>
<evidence type="ECO:0000313" key="3">
    <source>
        <dbReference type="EMBL" id="KAK4075237.1"/>
    </source>
</evidence>
<gene>
    <name evidence="3" type="ORF">Purlil1_12711</name>
</gene>
<dbReference type="Gene3D" id="3.40.50.1820">
    <property type="entry name" value="alpha/beta hydrolase"/>
    <property type="match status" value="1"/>
</dbReference>
<name>A0ABR0BGC2_PURLI</name>
<dbReference type="InterPro" id="IPR000073">
    <property type="entry name" value="AB_hydrolase_1"/>
</dbReference>
<reference evidence="3 4" key="1">
    <citation type="journal article" date="2024" name="Microbiol. Resour. Announc.">
        <title>Genome annotations for the ascomycete fungi Trichoderma harzianum, Trichoderma aggressivum, and Purpureocillium lilacinum.</title>
        <authorList>
            <person name="Beijen E.P.W."/>
            <person name="Ohm R.A."/>
        </authorList>
    </citation>
    <scope>NUCLEOTIDE SEQUENCE [LARGE SCALE GENOMIC DNA]</scope>
    <source>
        <strain evidence="3 4">CBS 150709</strain>
    </source>
</reference>
<evidence type="ECO:0000313" key="4">
    <source>
        <dbReference type="Proteomes" id="UP001287286"/>
    </source>
</evidence>
<accession>A0ABR0BGC2</accession>
<evidence type="ECO:0000256" key="1">
    <source>
        <dbReference type="SAM" id="SignalP"/>
    </source>
</evidence>
<keyword evidence="4" id="KW-1185">Reference proteome</keyword>
<dbReference type="EMBL" id="JAWRVI010000125">
    <property type="protein sequence ID" value="KAK4075237.1"/>
    <property type="molecule type" value="Genomic_DNA"/>
</dbReference>
<organism evidence="3 4">
    <name type="scientific">Purpureocillium lilacinum</name>
    <name type="common">Paecilomyces lilacinus</name>
    <dbReference type="NCBI Taxonomy" id="33203"/>
    <lineage>
        <taxon>Eukaryota</taxon>
        <taxon>Fungi</taxon>
        <taxon>Dikarya</taxon>
        <taxon>Ascomycota</taxon>
        <taxon>Pezizomycotina</taxon>
        <taxon>Sordariomycetes</taxon>
        <taxon>Hypocreomycetidae</taxon>
        <taxon>Hypocreales</taxon>
        <taxon>Ophiocordycipitaceae</taxon>
        <taxon>Purpureocillium</taxon>
    </lineage>
</organism>
<dbReference type="SUPFAM" id="SSF53474">
    <property type="entry name" value="alpha/beta-Hydrolases"/>
    <property type="match status" value="1"/>
</dbReference>
<keyword evidence="1" id="KW-0732">Signal</keyword>
<dbReference type="Pfam" id="PF12697">
    <property type="entry name" value="Abhydrolase_6"/>
    <property type="match status" value="1"/>
</dbReference>
<protein>
    <recommendedName>
        <fullName evidence="2">AB hydrolase-1 domain-containing protein</fullName>
    </recommendedName>
</protein>
<comment type="caution">
    <text evidence="3">The sequence shown here is derived from an EMBL/GenBank/DDBJ whole genome shotgun (WGS) entry which is preliminary data.</text>
</comment>
<dbReference type="PANTHER" id="PTHR37017">
    <property type="entry name" value="AB HYDROLASE-1 DOMAIN-CONTAINING PROTEIN-RELATED"/>
    <property type="match status" value="1"/>
</dbReference>
<feature type="chain" id="PRO_5045043028" description="AB hydrolase-1 domain-containing protein" evidence="1">
    <location>
        <begin position="17"/>
        <end position="261"/>
    </location>
</feature>
<dbReference type="PANTHER" id="PTHR37017:SF11">
    <property type="entry name" value="ESTERASE_LIPASE_THIOESTERASE DOMAIN-CONTAINING PROTEIN"/>
    <property type="match status" value="1"/>
</dbReference>
<feature type="signal peptide" evidence="1">
    <location>
        <begin position="1"/>
        <end position="16"/>
    </location>
</feature>
<sequence length="261" mass="28669">MSVALPVVLLVPGAWTVPKAYHKLVSALEAKSFNVQVLALPTNNDQRPTNATCDADMQAVRKAVQPLVDSGREVIMLMHSYGGIPGTSGIRNFTRKDRQAMDQPGGVVGLIYTAGFMLCEGQSIRTVVQAVNLPGRSSLVKFNSDNCTWFPIDPIWLLYHDLAPADQEEQAKLLRWSNAAILTQQTTYAGWKDVPTLYIRSSKDRWLPPDFQDYCLENAGDAGASVRVATLNSGHSPYVNFAAELAQMTFEAAISVRTRLL</sequence>
<feature type="domain" description="AB hydrolase-1" evidence="2">
    <location>
        <begin position="8"/>
        <end position="247"/>
    </location>
</feature>
<dbReference type="InterPro" id="IPR052897">
    <property type="entry name" value="Sec-Metab_Biosynth_Hydrolase"/>
</dbReference>
<dbReference type="Proteomes" id="UP001287286">
    <property type="component" value="Unassembled WGS sequence"/>
</dbReference>
<evidence type="ECO:0000259" key="2">
    <source>
        <dbReference type="Pfam" id="PF12697"/>
    </source>
</evidence>